<evidence type="ECO:0000313" key="10">
    <source>
        <dbReference type="Proteomes" id="UP001594351"/>
    </source>
</evidence>
<dbReference type="PROSITE" id="PS01278">
    <property type="entry name" value="MTTASE_RADICAL"/>
    <property type="match status" value="1"/>
</dbReference>
<proteinExistence type="predicted"/>
<dbReference type="InterPro" id="IPR051198">
    <property type="entry name" value="BchE-like"/>
</dbReference>
<dbReference type="SUPFAM" id="SSF102114">
    <property type="entry name" value="Radical SAM enzymes"/>
    <property type="match status" value="1"/>
</dbReference>
<dbReference type="EMBL" id="JBHPBY010000224">
    <property type="protein sequence ID" value="MFC1851779.1"/>
    <property type="molecule type" value="Genomic_DNA"/>
</dbReference>
<evidence type="ECO:0000256" key="5">
    <source>
        <dbReference type="ARBA" id="ARBA00023004"/>
    </source>
</evidence>
<comment type="cofactor">
    <cofactor evidence="1">
        <name>[4Fe-4S] cluster</name>
        <dbReference type="ChEBI" id="CHEBI:49883"/>
    </cofactor>
</comment>
<dbReference type="InterPro" id="IPR036724">
    <property type="entry name" value="Cobalamin-bd_sf"/>
</dbReference>
<dbReference type="Pfam" id="PF02310">
    <property type="entry name" value="B12-binding"/>
    <property type="match status" value="1"/>
</dbReference>
<dbReference type="SFLD" id="SFLDG01123">
    <property type="entry name" value="methyltransferase_(Class_B)"/>
    <property type="match status" value="1"/>
</dbReference>
<accession>A0ABV6Z013</accession>
<dbReference type="Gene3D" id="3.40.50.280">
    <property type="entry name" value="Cobalamin-binding domain"/>
    <property type="match status" value="1"/>
</dbReference>
<dbReference type="SUPFAM" id="SSF52242">
    <property type="entry name" value="Cobalamin (vitamin B12)-binding domain"/>
    <property type="match status" value="1"/>
</dbReference>
<name>A0ABV6Z013_UNCC1</name>
<dbReference type="InterPro" id="IPR006638">
    <property type="entry name" value="Elp3/MiaA/NifB-like_rSAM"/>
</dbReference>
<keyword evidence="10" id="KW-1185">Reference proteome</keyword>
<keyword evidence="4" id="KW-0479">Metal-binding</keyword>
<dbReference type="CDD" id="cd01335">
    <property type="entry name" value="Radical_SAM"/>
    <property type="match status" value="1"/>
</dbReference>
<dbReference type="InterPro" id="IPR023404">
    <property type="entry name" value="rSAM_horseshoe"/>
</dbReference>
<dbReference type="InterPro" id="IPR034466">
    <property type="entry name" value="Methyltransferase_Class_B"/>
</dbReference>
<dbReference type="PANTHER" id="PTHR43409">
    <property type="entry name" value="ANAEROBIC MAGNESIUM-PROTOPORPHYRIN IX MONOMETHYL ESTER CYCLASE-RELATED"/>
    <property type="match status" value="1"/>
</dbReference>
<dbReference type="Pfam" id="PF04055">
    <property type="entry name" value="Radical_SAM"/>
    <property type="match status" value="1"/>
</dbReference>
<dbReference type="PANTHER" id="PTHR43409:SF16">
    <property type="entry name" value="SLR0320 PROTEIN"/>
    <property type="match status" value="1"/>
</dbReference>
<evidence type="ECO:0000256" key="1">
    <source>
        <dbReference type="ARBA" id="ARBA00001966"/>
    </source>
</evidence>
<dbReference type="InterPro" id="IPR058240">
    <property type="entry name" value="rSAM_sf"/>
</dbReference>
<comment type="caution">
    <text evidence="9">The sequence shown here is derived from an EMBL/GenBank/DDBJ whole genome shotgun (WGS) entry which is preliminary data.</text>
</comment>
<keyword evidence="3" id="KW-0949">S-adenosyl-L-methionine</keyword>
<evidence type="ECO:0000256" key="4">
    <source>
        <dbReference type="ARBA" id="ARBA00022723"/>
    </source>
</evidence>
<gene>
    <name evidence="9" type="ORF">ACFL27_16430</name>
</gene>
<evidence type="ECO:0000259" key="7">
    <source>
        <dbReference type="PROSITE" id="PS51332"/>
    </source>
</evidence>
<dbReference type="SMART" id="SM00729">
    <property type="entry name" value="Elp3"/>
    <property type="match status" value="1"/>
</dbReference>
<dbReference type="PROSITE" id="PS51332">
    <property type="entry name" value="B12_BINDING"/>
    <property type="match status" value="1"/>
</dbReference>
<feature type="domain" description="B12-binding" evidence="7">
    <location>
        <begin position="8"/>
        <end position="151"/>
    </location>
</feature>
<dbReference type="SFLD" id="SFLDG01082">
    <property type="entry name" value="B12-binding_domain_containing"/>
    <property type="match status" value="1"/>
</dbReference>
<keyword evidence="6" id="KW-0411">Iron-sulfur</keyword>
<keyword evidence="5" id="KW-0408">Iron</keyword>
<keyword evidence="2" id="KW-0004">4Fe-4S</keyword>
<evidence type="ECO:0000256" key="3">
    <source>
        <dbReference type="ARBA" id="ARBA00022691"/>
    </source>
</evidence>
<evidence type="ECO:0000313" key="9">
    <source>
        <dbReference type="EMBL" id="MFC1851779.1"/>
    </source>
</evidence>
<reference evidence="9 10" key="1">
    <citation type="submission" date="2024-09" db="EMBL/GenBank/DDBJ databases">
        <title>Laminarin stimulates single cell rates of sulfate reduction while oxygen inhibits transcriptomic activity in coastal marine sediment.</title>
        <authorList>
            <person name="Lindsay M."/>
            <person name="Orcutt B."/>
            <person name="Emerson D."/>
            <person name="Stepanauskas R."/>
            <person name="D'Angelo T."/>
        </authorList>
    </citation>
    <scope>NUCLEOTIDE SEQUENCE [LARGE SCALE GENOMIC DNA]</scope>
    <source>
        <strain evidence="9">SAG AM-311-K15</strain>
    </source>
</reference>
<dbReference type="SFLD" id="SFLDS00029">
    <property type="entry name" value="Radical_SAM"/>
    <property type="match status" value="1"/>
</dbReference>
<dbReference type="InterPro" id="IPR006158">
    <property type="entry name" value="Cobalamin-bd"/>
</dbReference>
<evidence type="ECO:0000259" key="8">
    <source>
        <dbReference type="PROSITE" id="PS51918"/>
    </source>
</evidence>
<dbReference type="Proteomes" id="UP001594351">
    <property type="component" value="Unassembled WGS sequence"/>
</dbReference>
<dbReference type="CDD" id="cd02068">
    <property type="entry name" value="radical_SAM_B12_BD"/>
    <property type="match status" value="1"/>
</dbReference>
<organism evidence="9 10">
    <name type="scientific">candidate division CSSED10-310 bacterium</name>
    <dbReference type="NCBI Taxonomy" id="2855610"/>
    <lineage>
        <taxon>Bacteria</taxon>
        <taxon>Bacteria division CSSED10-310</taxon>
    </lineage>
</organism>
<dbReference type="InterPro" id="IPR020612">
    <property type="entry name" value="Methylthiotransferase_CS"/>
</dbReference>
<dbReference type="Gene3D" id="3.80.30.20">
    <property type="entry name" value="tm_1862 like domain"/>
    <property type="match status" value="1"/>
</dbReference>
<evidence type="ECO:0000256" key="2">
    <source>
        <dbReference type="ARBA" id="ARBA00022485"/>
    </source>
</evidence>
<dbReference type="InterPro" id="IPR007197">
    <property type="entry name" value="rSAM"/>
</dbReference>
<dbReference type="PROSITE" id="PS51918">
    <property type="entry name" value="RADICAL_SAM"/>
    <property type="match status" value="1"/>
</dbReference>
<sequence length="499" mass="57073">MTKQNKTMKIVLVVPPGGYFAERWRGGKGMPELGLLSIAAVLEKEGFDITFFPSYLYDFDLDQVQSRLLELKPDVVGVTATTENRFQSFEVLSRIKSALPGVFTVIGGPHVTNAADDTLRHLKSIDAVVRGEGERTVVELVKVLQAGTSLQDVSGLSFRQDDGSISNNPPRKPISDLDTLPFPARHLVDYEKYQFRVEVPQRGLLPAANIMTSRGCPFNCNFCATPANWGRKVRTVSPERVLEEIKLVYNHYAARAIWFYDDTFNISHTRVEELCSSFLEHNLDISWFCEVRLDLLDRELLTLMKKAGCFHLAFGIEAGSERIRREIVRKNFDLEQARQVINWCHELDIIANPFFIVSHPTETAAELSETLSIMTEFAARSRESISILHIYPGTDLESYARQNGQLPADFSWTKNRDNRIVTLPAAQGDVPLFIDRLNWWHLGKILFQWSSSQGYSLKNKIPAVLKNIRSWKDLYRYGILFLCFLRYRFLDKLFRPQQV</sequence>
<protein>
    <submittedName>
        <fullName evidence="9">B12-binding domain-containing radical SAM protein</fullName>
    </submittedName>
</protein>
<evidence type="ECO:0000256" key="6">
    <source>
        <dbReference type="ARBA" id="ARBA00023014"/>
    </source>
</evidence>
<feature type="domain" description="Radical SAM core" evidence="8">
    <location>
        <begin position="202"/>
        <end position="435"/>
    </location>
</feature>